<dbReference type="Proteomes" id="UP000503011">
    <property type="component" value="Chromosome"/>
</dbReference>
<dbReference type="PANTHER" id="PTHR12526:SF510">
    <property type="entry name" value="D-INOSITOL 3-PHOSPHATE GLYCOSYLTRANSFERASE"/>
    <property type="match status" value="1"/>
</dbReference>
<dbReference type="EMBL" id="AP022871">
    <property type="protein sequence ID" value="BCB84182.1"/>
    <property type="molecule type" value="Genomic_DNA"/>
</dbReference>
<sequence length="393" mass="42105">MTGSILVFSRATPHHHAGGMEEVSWGLAAEWARLGRDVRLVTTAIPGRDGPFSDAGVEVLPLSGTASGRYSRAWWDASRRYWAGLATPPSVVLSVSSAAYAAVRDRYRHPHTPFVMQAHGTSAMEILSKLRVPSVRYAATAPKNALWLVRDLARYRDFDRIVAVGDRVYDSLVAKPQRWSVGGDRIRLIRNGVRAESQAFDPAARERIRAELGIGPEVVAVACVGRLHVQKRMDRALRAAAALGERERYRFLLVGDGPDEQRLRGLANDLGVAEMVHFTGRADRDRVRGYHSAADVALVTTARLEVGLPLVVLEALASGLPCVVPASFVAPGAAGDGLHPVDAGDTAAVAAALTARAAGPGTRASLLPAELTLEHCARAYLDLFGEVAPVGRA</sequence>
<organism evidence="5 6">
    <name type="scientific">Phytohabitans suffuscus</name>
    <dbReference type="NCBI Taxonomy" id="624315"/>
    <lineage>
        <taxon>Bacteria</taxon>
        <taxon>Bacillati</taxon>
        <taxon>Actinomycetota</taxon>
        <taxon>Actinomycetes</taxon>
        <taxon>Micromonosporales</taxon>
        <taxon>Micromonosporaceae</taxon>
    </lineage>
</organism>
<evidence type="ECO:0000313" key="5">
    <source>
        <dbReference type="EMBL" id="BCB84182.1"/>
    </source>
</evidence>
<feature type="domain" description="Glycosyltransferase subfamily 4-like N-terminal" evidence="4">
    <location>
        <begin position="18"/>
        <end position="195"/>
    </location>
</feature>
<keyword evidence="1" id="KW-0328">Glycosyltransferase</keyword>
<evidence type="ECO:0000256" key="2">
    <source>
        <dbReference type="ARBA" id="ARBA00022679"/>
    </source>
</evidence>
<accession>A0A6F8YDK6</accession>
<evidence type="ECO:0000313" key="6">
    <source>
        <dbReference type="Proteomes" id="UP000503011"/>
    </source>
</evidence>
<evidence type="ECO:0008006" key="7">
    <source>
        <dbReference type="Google" id="ProtNLM"/>
    </source>
</evidence>
<dbReference type="PANTHER" id="PTHR12526">
    <property type="entry name" value="GLYCOSYLTRANSFERASE"/>
    <property type="match status" value="1"/>
</dbReference>
<dbReference type="Pfam" id="PF00534">
    <property type="entry name" value="Glycos_transf_1"/>
    <property type="match status" value="1"/>
</dbReference>
<evidence type="ECO:0000256" key="1">
    <source>
        <dbReference type="ARBA" id="ARBA00022676"/>
    </source>
</evidence>
<dbReference type="GO" id="GO:0016757">
    <property type="term" value="F:glycosyltransferase activity"/>
    <property type="evidence" value="ECO:0007669"/>
    <property type="project" value="UniProtKB-KW"/>
</dbReference>
<name>A0A6F8YDK6_9ACTN</name>
<dbReference type="InterPro" id="IPR028098">
    <property type="entry name" value="Glyco_trans_4-like_N"/>
</dbReference>
<protein>
    <recommendedName>
        <fullName evidence="7">Glycosyl transferase family 1</fullName>
    </recommendedName>
</protein>
<dbReference type="KEGG" id="psuu:Psuf_014950"/>
<evidence type="ECO:0000259" key="4">
    <source>
        <dbReference type="Pfam" id="PF13439"/>
    </source>
</evidence>
<keyword evidence="2" id="KW-0808">Transferase</keyword>
<dbReference type="SUPFAM" id="SSF53756">
    <property type="entry name" value="UDP-Glycosyltransferase/glycogen phosphorylase"/>
    <property type="match status" value="1"/>
</dbReference>
<dbReference type="InterPro" id="IPR001296">
    <property type="entry name" value="Glyco_trans_1"/>
</dbReference>
<evidence type="ECO:0000259" key="3">
    <source>
        <dbReference type="Pfam" id="PF00534"/>
    </source>
</evidence>
<gene>
    <name evidence="5" type="ORF">Psuf_014950</name>
</gene>
<reference evidence="5 6" key="2">
    <citation type="submission" date="2020-03" db="EMBL/GenBank/DDBJ databases">
        <authorList>
            <person name="Ichikawa N."/>
            <person name="Kimura A."/>
            <person name="Kitahashi Y."/>
            <person name="Uohara A."/>
        </authorList>
    </citation>
    <scope>NUCLEOTIDE SEQUENCE [LARGE SCALE GENOMIC DNA]</scope>
    <source>
        <strain evidence="5 6">NBRC 105367</strain>
    </source>
</reference>
<dbReference type="RefSeq" id="WP_173155253.1">
    <property type="nucleotide sequence ID" value="NZ_AP022871.1"/>
</dbReference>
<dbReference type="Gene3D" id="3.40.50.2000">
    <property type="entry name" value="Glycogen Phosphorylase B"/>
    <property type="match status" value="2"/>
</dbReference>
<feature type="domain" description="Glycosyl transferase family 1" evidence="3">
    <location>
        <begin position="205"/>
        <end position="338"/>
    </location>
</feature>
<dbReference type="AlphaFoldDB" id="A0A6F8YDK6"/>
<reference evidence="5 6" key="1">
    <citation type="submission" date="2020-03" db="EMBL/GenBank/DDBJ databases">
        <title>Whole genome shotgun sequence of Phytohabitans suffuscus NBRC 105367.</title>
        <authorList>
            <person name="Komaki H."/>
            <person name="Tamura T."/>
        </authorList>
    </citation>
    <scope>NUCLEOTIDE SEQUENCE [LARGE SCALE GENOMIC DNA]</scope>
    <source>
        <strain evidence="5 6">NBRC 105367</strain>
    </source>
</reference>
<proteinExistence type="predicted"/>
<keyword evidence="6" id="KW-1185">Reference proteome</keyword>
<dbReference type="Pfam" id="PF13439">
    <property type="entry name" value="Glyco_transf_4"/>
    <property type="match status" value="1"/>
</dbReference>